<accession>A0A1X7J7C2</accession>
<dbReference type="Gene3D" id="3.40.50.300">
    <property type="entry name" value="P-loop containing nucleotide triphosphate hydrolases"/>
    <property type="match status" value="1"/>
</dbReference>
<dbReference type="Pfam" id="PF00005">
    <property type="entry name" value="ABC_tran"/>
    <property type="match status" value="1"/>
</dbReference>
<evidence type="ECO:0000259" key="5">
    <source>
        <dbReference type="PROSITE" id="PS50893"/>
    </source>
</evidence>
<dbReference type="GO" id="GO:0016887">
    <property type="term" value="F:ATP hydrolysis activity"/>
    <property type="evidence" value="ECO:0007669"/>
    <property type="project" value="InterPro"/>
</dbReference>
<evidence type="ECO:0000313" key="6">
    <source>
        <dbReference type="EMBL" id="SMG22874.1"/>
    </source>
</evidence>
<dbReference type="PROSITE" id="PS50893">
    <property type="entry name" value="ABC_TRANSPORTER_2"/>
    <property type="match status" value="1"/>
</dbReference>
<protein>
    <submittedName>
        <fullName evidence="6">Nickel transport system ATP-binding protein</fullName>
    </submittedName>
</protein>
<keyword evidence="2" id="KW-0813">Transport</keyword>
<dbReference type="RefSeq" id="WP_085544216.1">
    <property type="nucleotide sequence ID" value="NZ_FXBB01000008.1"/>
</dbReference>
<name>A0A1X7J7C2_9BACT</name>
<dbReference type="GO" id="GO:0055085">
    <property type="term" value="P:transmembrane transport"/>
    <property type="evidence" value="ECO:0007669"/>
    <property type="project" value="UniProtKB-ARBA"/>
</dbReference>
<dbReference type="InterPro" id="IPR003593">
    <property type="entry name" value="AAA+_ATPase"/>
</dbReference>
<dbReference type="SMART" id="SM00382">
    <property type="entry name" value="AAA"/>
    <property type="match status" value="1"/>
</dbReference>
<keyword evidence="3" id="KW-0547">Nucleotide-binding</keyword>
<keyword evidence="4 6" id="KW-0067">ATP-binding</keyword>
<dbReference type="CDD" id="cd03257">
    <property type="entry name" value="ABC_NikE_OppD_transporters"/>
    <property type="match status" value="1"/>
</dbReference>
<evidence type="ECO:0000313" key="7">
    <source>
        <dbReference type="Proteomes" id="UP000193355"/>
    </source>
</evidence>
<dbReference type="EMBL" id="FXBB01000008">
    <property type="protein sequence ID" value="SMG22874.1"/>
    <property type="molecule type" value="Genomic_DNA"/>
</dbReference>
<dbReference type="InterPro" id="IPR017871">
    <property type="entry name" value="ABC_transporter-like_CS"/>
</dbReference>
<sequence>MNPVVTLSGVTKSYIRGGFFKKGEIVPVLRGIDLSIGSGECVGLVGPSGSGKSTMGRILLGVEMPDQGEVAIRGERITGGKLSPKARRAVQVVFQNSLDSCNPRMTARDILAEPLKNFTDLRGKDLEDRIDDLLRKVGLDPKEKGKYPSRFSGGQLQRICIARALAPKPDMILLDEAVSALDMVIQAQVLDLLDDLRRELGTAYLFVTHDLRLIRRFCDRAFLLQDGKLHGFDPKTFVSKDHLPLLSELVRAIPPTTPQRAAI</sequence>
<dbReference type="InterPro" id="IPR050319">
    <property type="entry name" value="ABC_transp_ATP-bind"/>
</dbReference>
<dbReference type="PANTHER" id="PTHR43776:SF7">
    <property type="entry name" value="D,D-DIPEPTIDE TRANSPORT ATP-BINDING PROTEIN DDPF-RELATED"/>
    <property type="match status" value="1"/>
</dbReference>
<proteinExistence type="inferred from homology"/>
<reference evidence="7" key="1">
    <citation type="submission" date="2017-04" db="EMBL/GenBank/DDBJ databases">
        <authorList>
            <person name="Varghese N."/>
            <person name="Submissions S."/>
        </authorList>
    </citation>
    <scope>NUCLEOTIDE SEQUENCE [LARGE SCALE GENOMIC DNA]</scope>
    <source>
        <strain evidence="7">USBA 82</strain>
    </source>
</reference>
<dbReference type="Proteomes" id="UP000193355">
    <property type="component" value="Unassembled WGS sequence"/>
</dbReference>
<evidence type="ECO:0000256" key="2">
    <source>
        <dbReference type="ARBA" id="ARBA00022448"/>
    </source>
</evidence>
<evidence type="ECO:0000256" key="3">
    <source>
        <dbReference type="ARBA" id="ARBA00022741"/>
    </source>
</evidence>
<dbReference type="PROSITE" id="PS00211">
    <property type="entry name" value="ABC_TRANSPORTER_1"/>
    <property type="match status" value="1"/>
</dbReference>
<gene>
    <name evidence="6" type="ORF">SAMN06275492_10874</name>
</gene>
<dbReference type="GO" id="GO:0005524">
    <property type="term" value="F:ATP binding"/>
    <property type="evidence" value="ECO:0007669"/>
    <property type="project" value="UniProtKB-KW"/>
</dbReference>
<keyword evidence="7" id="KW-1185">Reference proteome</keyword>
<dbReference type="AlphaFoldDB" id="A0A1X7J7C2"/>
<dbReference type="OrthoDB" id="9802264at2"/>
<evidence type="ECO:0000256" key="1">
    <source>
        <dbReference type="ARBA" id="ARBA00005417"/>
    </source>
</evidence>
<dbReference type="SUPFAM" id="SSF52540">
    <property type="entry name" value="P-loop containing nucleoside triphosphate hydrolases"/>
    <property type="match status" value="1"/>
</dbReference>
<dbReference type="PANTHER" id="PTHR43776">
    <property type="entry name" value="TRANSPORT ATP-BINDING PROTEIN"/>
    <property type="match status" value="1"/>
</dbReference>
<feature type="domain" description="ABC transporter" evidence="5">
    <location>
        <begin position="5"/>
        <end position="251"/>
    </location>
</feature>
<dbReference type="InterPro" id="IPR027417">
    <property type="entry name" value="P-loop_NTPase"/>
</dbReference>
<dbReference type="STRING" id="561720.SAMN06275492_10874"/>
<organism evidence="6 7">
    <name type="scientific">Dethiosulfovibrio salsuginis</name>
    <dbReference type="NCBI Taxonomy" id="561720"/>
    <lineage>
        <taxon>Bacteria</taxon>
        <taxon>Thermotogati</taxon>
        <taxon>Synergistota</taxon>
        <taxon>Synergistia</taxon>
        <taxon>Synergistales</taxon>
        <taxon>Dethiosulfovibrionaceae</taxon>
        <taxon>Dethiosulfovibrio</taxon>
    </lineage>
</organism>
<comment type="similarity">
    <text evidence="1">Belongs to the ABC transporter superfamily.</text>
</comment>
<evidence type="ECO:0000256" key="4">
    <source>
        <dbReference type="ARBA" id="ARBA00022840"/>
    </source>
</evidence>
<dbReference type="InterPro" id="IPR003439">
    <property type="entry name" value="ABC_transporter-like_ATP-bd"/>
</dbReference>